<keyword evidence="1" id="KW-0472">Membrane</keyword>
<gene>
    <name evidence="2" type="ORF">BleG1_3455</name>
</gene>
<evidence type="ECO:0000256" key="1">
    <source>
        <dbReference type="SAM" id="Phobius"/>
    </source>
</evidence>
<dbReference type="EMBL" id="CP003923">
    <property type="protein sequence ID" value="AIC96002.1"/>
    <property type="molecule type" value="Genomic_DNA"/>
</dbReference>
<dbReference type="Pfam" id="PF16935">
    <property type="entry name" value="Hol_Tox"/>
    <property type="match status" value="1"/>
</dbReference>
<proteinExistence type="predicted"/>
<evidence type="ECO:0008006" key="4">
    <source>
        <dbReference type="Google" id="ProtNLM"/>
    </source>
</evidence>
<dbReference type="PATRIC" id="fig|1246626.3.peg.3443"/>
<dbReference type="HOGENOM" id="CLU_3324511_0_0_9"/>
<dbReference type="STRING" id="1246626.BleG1_3455"/>
<keyword evidence="1" id="KW-0812">Transmembrane</keyword>
<dbReference type="InterPro" id="IPR031616">
    <property type="entry name" value="BsrE-like"/>
</dbReference>
<reference evidence="2 3" key="1">
    <citation type="journal article" date="2014" name="Gene">
        <title>A comparative genomic analysis of the alkalitolerant soil bacterium Bacillus lehensis G1.</title>
        <authorList>
            <person name="Noor Y.M."/>
            <person name="Samsulrizal N.H."/>
            <person name="Jema'on N.A."/>
            <person name="Low K.O."/>
            <person name="Ramli A.N."/>
            <person name="Alias N.I."/>
            <person name="Damis S.I."/>
            <person name="Fuzi S.F."/>
            <person name="Isa M.N."/>
            <person name="Murad A.M."/>
            <person name="Raih M.F."/>
            <person name="Bakar F.D."/>
            <person name="Najimudin N."/>
            <person name="Mahadi N.M."/>
            <person name="Illias R.M."/>
        </authorList>
    </citation>
    <scope>NUCLEOTIDE SEQUENCE [LARGE SCALE GENOMIC DNA]</scope>
    <source>
        <strain evidence="2 3">G1</strain>
    </source>
</reference>
<organism evidence="2 3">
    <name type="scientific">Shouchella lehensis G1</name>
    <dbReference type="NCBI Taxonomy" id="1246626"/>
    <lineage>
        <taxon>Bacteria</taxon>
        <taxon>Bacillati</taxon>
        <taxon>Bacillota</taxon>
        <taxon>Bacilli</taxon>
        <taxon>Bacillales</taxon>
        <taxon>Bacillaceae</taxon>
        <taxon>Shouchella</taxon>
    </lineage>
</organism>
<sequence>MSSYEALNLMITIGATVSSFVISLLMLVLSLVLLKKGK</sequence>
<feature type="transmembrane region" description="Helical" evidence="1">
    <location>
        <begin position="6"/>
        <end position="34"/>
    </location>
</feature>
<keyword evidence="1" id="KW-1133">Transmembrane helix</keyword>
<keyword evidence="3" id="KW-1185">Reference proteome</keyword>
<name>A0A060M0M6_9BACI</name>
<accession>A0A060M0M6</accession>
<dbReference type="KEGG" id="ble:BleG1_3455"/>
<dbReference type="RefSeq" id="WP_371836657.1">
    <property type="nucleotide sequence ID" value="NZ_CP003923.1"/>
</dbReference>
<evidence type="ECO:0000313" key="2">
    <source>
        <dbReference type="EMBL" id="AIC96002.1"/>
    </source>
</evidence>
<dbReference type="Proteomes" id="UP000027142">
    <property type="component" value="Chromosome"/>
</dbReference>
<dbReference type="AlphaFoldDB" id="A0A060M0M6"/>
<protein>
    <recommendedName>
        <fullName evidence="4">Holin-like toxin</fullName>
    </recommendedName>
</protein>
<evidence type="ECO:0000313" key="3">
    <source>
        <dbReference type="Proteomes" id="UP000027142"/>
    </source>
</evidence>